<sequence length="57" mass="6282">MIKRVCKKCGDSVARMKVASVLVSDLWHEWRAANFALNAIATVPPSNSGERDDHDQG</sequence>
<dbReference type="EMBL" id="LAZR01014787">
    <property type="protein sequence ID" value="KKM15945.1"/>
    <property type="molecule type" value="Genomic_DNA"/>
</dbReference>
<accession>A0A0F9KKX4</accession>
<gene>
    <name evidence="1" type="ORF">LCGC14_1690840</name>
</gene>
<reference evidence="1" key="1">
    <citation type="journal article" date="2015" name="Nature">
        <title>Complex archaea that bridge the gap between prokaryotes and eukaryotes.</title>
        <authorList>
            <person name="Spang A."/>
            <person name="Saw J.H."/>
            <person name="Jorgensen S.L."/>
            <person name="Zaremba-Niedzwiedzka K."/>
            <person name="Martijn J."/>
            <person name="Lind A.E."/>
            <person name="van Eijk R."/>
            <person name="Schleper C."/>
            <person name="Guy L."/>
            <person name="Ettema T.J."/>
        </authorList>
    </citation>
    <scope>NUCLEOTIDE SEQUENCE</scope>
</reference>
<evidence type="ECO:0000313" key="1">
    <source>
        <dbReference type="EMBL" id="KKM15945.1"/>
    </source>
</evidence>
<name>A0A0F9KKX4_9ZZZZ</name>
<comment type="caution">
    <text evidence="1">The sequence shown here is derived from an EMBL/GenBank/DDBJ whole genome shotgun (WGS) entry which is preliminary data.</text>
</comment>
<organism evidence="1">
    <name type="scientific">marine sediment metagenome</name>
    <dbReference type="NCBI Taxonomy" id="412755"/>
    <lineage>
        <taxon>unclassified sequences</taxon>
        <taxon>metagenomes</taxon>
        <taxon>ecological metagenomes</taxon>
    </lineage>
</organism>
<dbReference type="AlphaFoldDB" id="A0A0F9KKX4"/>
<protein>
    <submittedName>
        <fullName evidence="1">Uncharacterized protein</fullName>
    </submittedName>
</protein>
<proteinExistence type="predicted"/>